<evidence type="ECO:0000313" key="5">
    <source>
        <dbReference type="Proteomes" id="UP001050808"/>
    </source>
</evidence>
<dbReference type="NCBIfam" id="NF033563">
    <property type="entry name" value="transpos_IS30"/>
    <property type="match status" value="1"/>
</dbReference>
<feature type="domain" description="Integrase catalytic" evidence="3">
    <location>
        <begin position="291"/>
        <end position="471"/>
    </location>
</feature>
<dbReference type="InterPro" id="IPR053392">
    <property type="entry name" value="Transposase_IS30-like"/>
</dbReference>
<gene>
    <name evidence="4" type="ORF">Sviol_67610</name>
</gene>
<dbReference type="Pfam" id="PF13936">
    <property type="entry name" value="HTH_38"/>
    <property type="match status" value="1"/>
</dbReference>
<feature type="compositionally biased region" description="Polar residues" evidence="2">
    <location>
        <begin position="442"/>
        <end position="454"/>
    </location>
</feature>
<feature type="region of interest" description="Disordered" evidence="2">
    <location>
        <begin position="409"/>
        <end position="474"/>
    </location>
</feature>
<evidence type="ECO:0000313" key="4">
    <source>
        <dbReference type="EMBL" id="GHI42353.1"/>
    </source>
</evidence>
<organism evidence="4 5">
    <name type="scientific">Streptomyces violascens</name>
    <dbReference type="NCBI Taxonomy" id="67381"/>
    <lineage>
        <taxon>Bacteria</taxon>
        <taxon>Bacillati</taxon>
        <taxon>Actinomycetota</taxon>
        <taxon>Actinomycetes</taxon>
        <taxon>Kitasatosporales</taxon>
        <taxon>Streptomycetaceae</taxon>
        <taxon>Streptomyces</taxon>
    </lineage>
</organism>
<dbReference type="PANTHER" id="PTHR10948">
    <property type="entry name" value="TRANSPOSASE"/>
    <property type="match status" value="1"/>
</dbReference>
<dbReference type="Proteomes" id="UP001050808">
    <property type="component" value="Unassembled WGS sequence"/>
</dbReference>
<feature type="region of interest" description="Disordered" evidence="2">
    <location>
        <begin position="564"/>
        <end position="626"/>
    </location>
</feature>
<sequence length="689" mass="75409">MFKIATRDWGRKTGDAPEGLRRQWRADRALRPAMRSPGRPDPSRVVQRQFWRLIATGVTTAEASLAVGVSWPVGSRWFRHAGGMPPISLDEPTGRYLAFEEREEIAILRAQDKGVREIARAIGRAPGTVSRELRRDAATRSGKQEYRATVAQWKAQQAAKRPKAAKLAGNDRLREYVQERLAGSVRRPDGTIVTGPKTPAWKGLNKLHRQDRRWATAWSPEQISRRLHVDFPDDESMRISHEAIYQALFIEGRGALKRELVTCLRTGRALRTPRARSQNKPQGHVTADVVLSERPAEAGDRAVPGHWEGDLIIGTGRSAIGTLVERSSRSTLLVHLPRLEGSSENPPVKNGTSLGGYGAIAMNAALTTSMTQLPEQLRKTLTWDRGKELSGHAQFAFDTRTKVFFADPHSPWQRPTNENTNGLLRQYFPKGTDRPDGPPRTSKWSPRRSTTGPARSSVGGHRPKSSRNSYARYNSPVLQRPVELTLDLSVTIATSTPARAVAYRVRSARSRSAWLSTSRIWSSNCSRLSSALPLSENTQTSGFRPSAPSSSSCSQAMCAVSIGGEDRPSCSPGTSKPTGAPECAPLRTGPQSSTHQGGHRREPCSPVSFRDMPAPFPQRPSARPGLFGISRRIPSGGMFRTGCGGSLMLPAVAGPPDRPCSCTHESHSLPAACPTAGRSVRLQVPIPVR</sequence>
<keyword evidence="1" id="KW-0233">DNA recombination</keyword>
<accession>A0ABQ3QYI8</accession>
<keyword evidence="5" id="KW-1185">Reference proteome</keyword>
<dbReference type="InterPro" id="IPR012337">
    <property type="entry name" value="RNaseH-like_sf"/>
</dbReference>
<evidence type="ECO:0000256" key="2">
    <source>
        <dbReference type="SAM" id="MobiDB-lite"/>
    </source>
</evidence>
<dbReference type="SUPFAM" id="SSF53098">
    <property type="entry name" value="Ribonuclease H-like"/>
    <property type="match status" value="1"/>
</dbReference>
<evidence type="ECO:0000256" key="1">
    <source>
        <dbReference type="ARBA" id="ARBA00023172"/>
    </source>
</evidence>
<dbReference type="EMBL" id="BNDY01000017">
    <property type="protein sequence ID" value="GHI42353.1"/>
    <property type="molecule type" value="Genomic_DNA"/>
</dbReference>
<comment type="caution">
    <text evidence="4">The sequence shown here is derived from an EMBL/GenBank/DDBJ whole genome shotgun (WGS) entry which is preliminary data.</text>
</comment>
<name>A0ABQ3QYI8_9ACTN</name>
<evidence type="ECO:0000259" key="3">
    <source>
        <dbReference type="PROSITE" id="PS50994"/>
    </source>
</evidence>
<protein>
    <recommendedName>
        <fullName evidence="3">Integrase catalytic domain-containing protein</fullName>
    </recommendedName>
</protein>
<feature type="compositionally biased region" description="Polar residues" evidence="2">
    <location>
        <begin position="413"/>
        <end position="423"/>
    </location>
</feature>
<dbReference type="PROSITE" id="PS50994">
    <property type="entry name" value="INTEGRASE"/>
    <property type="match status" value="1"/>
</dbReference>
<proteinExistence type="predicted"/>
<reference evidence="4" key="1">
    <citation type="submission" date="2024-05" db="EMBL/GenBank/DDBJ databases">
        <title>Whole genome shotgun sequence of Streptomyces violascens NBRC 12920.</title>
        <authorList>
            <person name="Komaki H."/>
            <person name="Tamura T."/>
        </authorList>
    </citation>
    <scope>NUCLEOTIDE SEQUENCE</scope>
    <source>
        <strain evidence="4">NBRC 12920</strain>
    </source>
</reference>
<dbReference type="InterPro" id="IPR025246">
    <property type="entry name" value="IS30-like_HTH"/>
</dbReference>
<dbReference type="PANTHER" id="PTHR10948:SF23">
    <property type="entry name" value="TRANSPOSASE INSI FOR INSERTION SEQUENCE ELEMENT IS30A-RELATED"/>
    <property type="match status" value="1"/>
</dbReference>
<dbReference type="InterPro" id="IPR001584">
    <property type="entry name" value="Integrase_cat-core"/>
</dbReference>
<dbReference type="InterPro" id="IPR051917">
    <property type="entry name" value="Transposase-Integrase"/>
</dbReference>